<sequence>MHARAAADRPPAPPAPTSPFCEGECRKNFTAGWEYDSSRWVISDLSQDSYWDLPSNLSSAVPGDILRWQDLDSAAVGLNWTIPGGNSLLRFQYATEDVDGATVAASAFLLMPYAAPRRSGGSGQLRTLAWAHGTAGPSKLCAPSNHKNLYYDCTTPRGLQWCAGWTHVADVAFGIAAARQRLGGLLTDEWAAIGQSEGGMTAWRVNQRLAIDNTTSFAAAGRFLGSVAIAPASSVIDILDDLKGQPPTQDGGVLEIAGYILHSLAALYPGQFRLEDYLTDWVPEGAFYKNDSWTSDPAVADWRKTYNREGLTDLVAPLLIVQGTSDGIVPPHLTYKEYEKTCAARPESRLTLLTYEGLNHDTVTNSAQADYMAWLDDLFNGKEVEQGCSRVNIKPLTNHFKNTTTSYQATM</sequence>
<dbReference type="Gene3D" id="3.40.50.1820">
    <property type="entry name" value="alpha/beta hydrolase"/>
    <property type="match status" value="3"/>
</dbReference>
<proteinExistence type="predicted"/>
<dbReference type="EMBL" id="JAPCWZ010000007">
    <property type="protein sequence ID" value="KAK8855854.1"/>
    <property type="molecule type" value="Genomic_DNA"/>
</dbReference>
<dbReference type="InterPro" id="IPR005152">
    <property type="entry name" value="Lipase_secreted"/>
</dbReference>
<name>A0ABR2I0K2_9PEZI</name>
<accession>A0ABR2I0K2</accession>
<dbReference type="InterPro" id="IPR029058">
    <property type="entry name" value="AB_hydrolase_fold"/>
</dbReference>
<dbReference type="SUPFAM" id="SSF53474">
    <property type="entry name" value="alpha/beta-Hydrolases"/>
    <property type="match status" value="1"/>
</dbReference>
<evidence type="ECO:0000313" key="2">
    <source>
        <dbReference type="Proteomes" id="UP001390339"/>
    </source>
</evidence>
<evidence type="ECO:0000313" key="1">
    <source>
        <dbReference type="EMBL" id="KAK8855854.1"/>
    </source>
</evidence>
<protein>
    <submittedName>
        <fullName evidence="1">Secretory lipase</fullName>
    </submittedName>
</protein>
<reference evidence="1 2" key="1">
    <citation type="journal article" date="2024" name="IMA Fungus">
        <title>Apiospora arundinis, a panoply of carbohydrate-active enzymes and secondary metabolites.</title>
        <authorList>
            <person name="Sorensen T."/>
            <person name="Petersen C."/>
            <person name="Muurmann A.T."/>
            <person name="Christiansen J.V."/>
            <person name="Brundto M.L."/>
            <person name="Overgaard C.K."/>
            <person name="Boysen A.T."/>
            <person name="Wollenberg R.D."/>
            <person name="Larsen T.O."/>
            <person name="Sorensen J.L."/>
            <person name="Nielsen K.L."/>
            <person name="Sondergaard T.E."/>
        </authorList>
    </citation>
    <scope>NUCLEOTIDE SEQUENCE [LARGE SCALE GENOMIC DNA]</scope>
    <source>
        <strain evidence="1 2">AAU 773</strain>
    </source>
</reference>
<dbReference type="PANTHER" id="PTHR34853">
    <property type="match status" value="1"/>
</dbReference>
<keyword evidence="2" id="KW-1185">Reference proteome</keyword>
<gene>
    <name evidence="1" type="ORF">PGQ11_011766</name>
</gene>
<comment type="caution">
    <text evidence="1">The sequence shown here is derived from an EMBL/GenBank/DDBJ whole genome shotgun (WGS) entry which is preliminary data.</text>
</comment>
<dbReference type="PANTHER" id="PTHR34853:SF1">
    <property type="entry name" value="LIPASE 5"/>
    <property type="match status" value="1"/>
</dbReference>
<dbReference type="Proteomes" id="UP001390339">
    <property type="component" value="Unassembled WGS sequence"/>
</dbReference>
<organism evidence="1 2">
    <name type="scientific">Apiospora arundinis</name>
    <dbReference type="NCBI Taxonomy" id="335852"/>
    <lineage>
        <taxon>Eukaryota</taxon>
        <taxon>Fungi</taxon>
        <taxon>Dikarya</taxon>
        <taxon>Ascomycota</taxon>
        <taxon>Pezizomycotina</taxon>
        <taxon>Sordariomycetes</taxon>
        <taxon>Xylariomycetidae</taxon>
        <taxon>Amphisphaeriales</taxon>
        <taxon>Apiosporaceae</taxon>
        <taxon>Apiospora</taxon>
    </lineage>
</organism>